<dbReference type="Pfam" id="PF00132">
    <property type="entry name" value="Hexapep"/>
    <property type="match status" value="1"/>
</dbReference>
<dbReference type="InterPro" id="IPR001451">
    <property type="entry name" value="Hexapep"/>
</dbReference>
<evidence type="ECO:0000256" key="5">
    <source>
        <dbReference type="ARBA" id="ARBA00023315"/>
    </source>
</evidence>
<dbReference type="EMBL" id="JAZDWU010000002">
    <property type="protein sequence ID" value="KAL0012444.1"/>
    <property type="molecule type" value="Genomic_DNA"/>
</dbReference>
<evidence type="ECO:0000256" key="1">
    <source>
        <dbReference type="ARBA" id="ARBA00022516"/>
    </source>
</evidence>
<dbReference type="AlphaFoldDB" id="A0AAW2DSM7"/>
<comment type="caution">
    <text evidence="6">The sequence shown here is derived from an EMBL/GenBank/DDBJ whole genome shotgun (WGS) entry which is preliminary data.</text>
</comment>
<dbReference type="InterPro" id="IPR007691">
    <property type="entry name" value="LpxD"/>
</dbReference>
<dbReference type="GO" id="GO:0016020">
    <property type="term" value="C:membrane"/>
    <property type="evidence" value="ECO:0007669"/>
    <property type="project" value="GOC"/>
</dbReference>
<dbReference type="GO" id="GO:0009245">
    <property type="term" value="P:lipid A biosynthetic process"/>
    <property type="evidence" value="ECO:0007669"/>
    <property type="project" value="UniProtKB-KW"/>
</dbReference>
<keyword evidence="7" id="KW-1185">Reference proteome</keyword>
<dbReference type="InterPro" id="IPR011004">
    <property type="entry name" value="Trimer_LpxA-like_sf"/>
</dbReference>
<organism evidence="6 7">
    <name type="scientific">Lithocarpus litseifolius</name>
    <dbReference type="NCBI Taxonomy" id="425828"/>
    <lineage>
        <taxon>Eukaryota</taxon>
        <taxon>Viridiplantae</taxon>
        <taxon>Streptophyta</taxon>
        <taxon>Embryophyta</taxon>
        <taxon>Tracheophyta</taxon>
        <taxon>Spermatophyta</taxon>
        <taxon>Magnoliopsida</taxon>
        <taxon>eudicotyledons</taxon>
        <taxon>Gunneridae</taxon>
        <taxon>Pentapetalae</taxon>
        <taxon>rosids</taxon>
        <taxon>fabids</taxon>
        <taxon>Fagales</taxon>
        <taxon>Fagaceae</taxon>
        <taxon>Lithocarpus</taxon>
    </lineage>
</organism>
<evidence type="ECO:0000313" key="6">
    <source>
        <dbReference type="EMBL" id="KAL0012444.1"/>
    </source>
</evidence>
<keyword evidence="5" id="KW-0012">Acyltransferase</keyword>
<dbReference type="PANTHER" id="PTHR43378">
    <property type="entry name" value="UDP-3-O-ACYLGLUCOSAMINE N-ACYLTRANSFERASE"/>
    <property type="match status" value="1"/>
</dbReference>
<evidence type="ECO:0000256" key="4">
    <source>
        <dbReference type="ARBA" id="ARBA00023098"/>
    </source>
</evidence>
<sequence>MSLTVKKLAMSHLVSLNKNAYVRALSPWTNGTSRCSFSVGAGQIGSGDSYDTAEDGAGISHQEFQRWHNGGGTFPKSACIDPTVLIEMGAIVHPKSVVGAYVHIGSGTVIGPHVTISQSTKIGKD</sequence>
<protein>
    <submittedName>
        <fullName evidence="6">Uncharacterized protein</fullName>
    </submittedName>
</protein>
<gene>
    <name evidence="6" type="ORF">SO802_007552</name>
</gene>
<dbReference type="SUPFAM" id="SSF51161">
    <property type="entry name" value="Trimeric LpxA-like enzymes"/>
    <property type="match status" value="1"/>
</dbReference>
<accession>A0AAW2DSM7</accession>
<keyword evidence="1" id="KW-0444">Lipid biosynthesis</keyword>
<name>A0AAW2DSM7_9ROSI</name>
<reference evidence="6 7" key="1">
    <citation type="submission" date="2024-01" db="EMBL/GenBank/DDBJ databases">
        <title>A telomere-to-telomere, gap-free genome of sweet tea (Lithocarpus litseifolius).</title>
        <authorList>
            <person name="Zhou J."/>
        </authorList>
    </citation>
    <scope>NUCLEOTIDE SEQUENCE [LARGE SCALE GENOMIC DNA]</scope>
    <source>
        <strain evidence="6">Zhou-2022a</strain>
        <tissue evidence="6">Leaf</tissue>
    </source>
</reference>
<evidence type="ECO:0000313" key="7">
    <source>
        <dbReference type="Proteomes" id="UP001459277"/>
    </source>
</evidence>
<dbReference type="GO" id="GO:0016410">
    <property type="term" value="F:N-acyltransferase activity"/>
    <property type="evidence" value="ECO:0007669"/>
    <property type="project" value="InterPro"/>
</dbReference>
<evidence type="ECO:0000256" key="3">
    <source>
        <dbReference type="ARBA" id="ARBA00022679"/>
    </source>
</evidence>
<dbReference type="Proteomes" id="UP001459277">
    <property type="component" value="Unassembled WGS sequence"/>
</dbReference>
<keyword evidence="4" id="KW-0443">Lipid metabolism</keyword>
<proteinExistence type="predicted"/>
<evidence type="ECO:0000256" key="2">
    <source>
        <dbReference type="ARBA" id="ARBA00022556"/>
    </source>
</evidence>
<dbReference type="Gene3D" id="2.160.10.10">
    <property type="entry name" value="Hexapeptide repeat proteins"/>
    <property type="match status" value="1"/>
</dbReference>
<keyword evidence="3" id="KW-0808">Transferase</keyword>
<dbReference type="PANTHER" id="PTHR43378:SF2">
    <property type="entry name" value="UDP-3-O-ACYLGLUCOSAMINE N-ACYLTRANSFERASE 1, MITOCHONDRIAL-RELATED"/>
    <property type="match status" value="1"/>
</dbReference>
<keyword evidence="2" id="KW-0441">Lipid A biosynthesis</keyword>